<name>A0A4W5Q5P7_9TELE</name>
<organism evidence="8 9">
    <name type="scientific">Hucho hucho</name>
    <name type="common">huchen</name>
    <dbReference type="NCBI Taxonomy" id="62062"/>
    <lineage>
        <taxon>Eukaryota</taxon>
        <taxon>Metazoa</taxon>
        <taxon>Chordata</taxon>
        <taxon>Craniata</taxon>
        <taxon>Vertebrata</taxon>
        <taxon>Euteleostomi</taxon>
        <taxon>Actinopterygii</taxon>
        <taxon>Neopterygii</taxon>
        <taxon>Teleostei</taxon>
        <taxon>Protacanthopterygii</taxon>
        <taxon>Salmoniformes</taxon>
        <taxon>Salmonidae</taxon>
        <taxon>Salmoninae</taxon>
        <taxon>Hucho</taxon>
    </lineage>
</organism>
<keyword evidence="6 7" id="KW-0472">Membrane</keyword>
<dbReference type="AlphaFoldDB" id="A0A4W5Q5P7"/>
<reference evidence="9" key="1">
    <citation type="submission" date="2018-06" db="EMBL/GenBank/DDBJ databases">
        <title>Genome assembly of Danube salmon.</title>
        <authorList>
            <person name="Macqueen D.J."/>
            <person name="Gundappa M.K."/>
        </authorList>
    </citation>
    <scope>NUCLEOTIDE SEQUENCE [LARGE SCALE GENOMIC DNA]</scope>
</reference>
<dbReference type="GO" id="GO:0016192">
    <property type="term" value="P:vesicle-mediated transport"/>
    <property type="evidence" value="ECO:0007669"/>
    <property type="project" value="TreeGrafter"/>
</dbReference>
<keyword evidence="9" id="KW-1185">Reference proteome</keyword>
<keyword evidence="5 7" id="KW-1133">Transmembrane helix</keyword>
<evidence type="ECO:0000313" key="9">
    <source>
        <dbReference type="Proteomes" id="UP000314982"/>
    </source>
</evidence>
<keyword evidence="3 7" id="KW-0812">Transmembrane</keyword>
<dbReference type="GeneTree" id="ENSGT00390000005596"/>
<comment type="similarity">
    <text evidence="2">Belongs to the jagunal family.</text>
</comment>
<accession>A0A4W5Q5P7</accession>
<evidence type="ECO:0000256" key="4">
    <source>
        <dbReference type="ARBA" id="ARBA00022824"/>
    </source>
</evidence>
<reference evidence="8" key="3">
    <citation type="submission" date="2025-09" db="UniProtKB">
        <authorList>
            <consortium name="Ensembl"/>
        </authorList>
    </citation>
    <scope>IDENTIFICATION</scope>
</reference>
<dbReference type="GO" id="GO:0007029">
    <property type="term" value="P:endoplasmic reticulum organization"/>
    <property type="evidence" value="ECO:0007669"/>
    <property type="project" value="InterPro"/>
</dbReference>
<protein>
    <submittedName>
        <fullName evidence="8">Jagunal homolog 1a</fullName>
    </submittedName>
</protein>
<feature type="transmembrane region" description="Helical" evidence="7">
    <location>
        <begin position="87"/>
        <end position="108"/>
    </location>
</feature>
<evidence type="ECO:0000256" key="5">
    <source>
        <dbReference type="ARBA" id="ARBA00022989"/>
    </source>
</evidence>
<dbReference type="STRING" id="62062.ENSHHUP00000072506"/>
<feature type="transmembrane region" description="Helical" evidence="7">
    <location>
        <begin position="32"/>
        <end position="52"/>
    </location>
</feature>
<comment type="subcellular location">
    <subcellularLocation>
        <location evidence="1">Endoplasmic reticulum membrane</location>
        <topology evidence="1">Multi-pass membrane protein</topology>
    </subcellularLocation>
</comment>
<evidence type="ECO:0000256" key="7">
    <source>
        <dbReference type="SAM" id="Phobius"/>
    </source>
</evidence>
<feature type="transmembrane region" description="Helical" evidence="7">
    <location>
        <begin position="114"/>
        <end position="134"/>
    </location>
</feature>
<dbReference type="GO" id="GO:0038158">
    <property type="term" value="P:granulocyte colony-stimulating factor signaling pathway"/>
    <property type="evidence" value="ECO:0007669"/>
    <property type="project" value="TreeGrafter"/>
</dbReference>
<dbReference type="InterPro" id="IPR009787">
    <property type="entry name" value="Jagunal"/>
</dbReference>
<evidence type="ECO:0000256" key="6">
    <source>
        <dbReference type="ARBA" id="ARBA00023136"/>
    </source>
</evidence>
<evidence type="ECO:0000256" key="1">
    <source>
        <dbReference type="ARBA" id="ARBA00004477"/>
    </source>
</evidence>
<evidence type="ECO:0000256" key="2">
    <source>
        <dbReference type="ARBA" id="ARBA00008462"/>
    </source>
</evidence>
<dbReference type="Pfam" id="PF07086">
    <property type="entry name" value="Jagunal"/>
    <property type="match status" value="1"/>
</dbReference>
<dbReference type="Ensembl" id="ENSHHUT00000074906.1">
    <property type="protein sequence ID" value="ENSHHUP00000072506.1"/>
    <property type="gene ID" value="ENSHHUG00000042564.1"/>
</dbReference>
<sequence length="161" mass="18178">MTSRVGPQAAGTDGSDFKQREKVAPQYQMRQSYLVCALVCLSVTISKLDLVPSDTAAEPYKWEYPYLISCFPLVTSSLSLSKHNISYLVISMISSGLFSIALLFYGLYCQGKAYHFIFGWAEVTVMYLVIVVAVQGDACQIYYSNKLLDTWFDFTQEKKKK</sequence>
<evidence type="ECO:0000313" key="8">
    <source>
        <dbReference type="Ensembl" id="ENSHHUP00000072506.1"/>
    </source>
</evidence>
<dbReference type="Proteomes" id="UP000314982">
    <property type="component" value="Unassembled WGS sequence"/>
</dbReference>
<keyword evidence="4" id="KW-0256">Endoplasmic reticulum</keyword>
<reference evidence="8" key="2">
    <citation type="submission" date="2025-08" db="UniProtKB">
        <authorList>
            <consortium name="Ensembl"/>
        </authorList>
    </citation>
    <scope>IDENTIFICATION</scope>
</reference>
<proteinExistence type="inferred from homology"/>
<dbReference type="GO" id="GO:0005789">
    <property type="term" value="C:endoplasmic reticulum membrane"/>
    <property type="evidence" value="ECO:0007669"/>
    <property type="project" value="UniProtKB-SubCell"/>
</dbReference>
<evidence type="ECO:0000256" key="3">
    <source>
        <dbReference type="ARBA" id="ARBA00022692"/>
    </source>
</evidence>
<dbReference type="PANTHER" id="PTHR20955">
    <property type="entry name" value="PROTEIN JAGUNAL HOMOLOG 1"/>
    <property type="match status" value="1"/>
</dbReference>
<dbReference type="PANTHER" id="PTHR20955:SF3">
    <property type="entry name" value="PROTEIN JAGUNAL HOMOLOG 1-A"/>
    <property type="match status" value="1"/>
</dbReference>